<evidence type="ECO:0000313" key="2">
    <source>
        <dbReference type="Proteomes" id="UP001499974"/>
    </source>
</evidence>
<dbReference type="Proteomes" id="UP001499974">
    <property type="component" value="Unassembled WGS sequence"/>
</dbReference>
<organism evidence="1 2">
    <name type="scientific">Nocardioides conyzicola</name>
    <dbReference type="NCBI Taxonomy" id="1651781"/>
    <lineage>
        <taxon>Bacteria</taxon>
        <taxon>Bacillati</taxon>
        <taxon>Actinomycetota</taxon>
        <taxon>Actinomycetes</taxon>
        <taxon>Propionibacteriales</taxon>
        <taxon>Nocardioidaceae</taxon>
        <taxon>Nocardioides</taxon>
    </lineage>
</organism>
<reference evidence="2" key="1">
    <citation type="journal article" date="2019" name="Int. J. Syst. Evol. Microbiol.">
        <title>The Global Catalogue of Microorganisms (GCM) 10K type strain sequencing project: providing services to taxonomists for standard genome sequencing and annotation.</title>
        <authorList>
            <consortium name="The Broad Institute Genomics Platform"/>
            <consortium name="The Broad Institute Genome Sequencing Center for Infectious Disease"/>
            <person name="Wu L."/>
            <person name="Ma J."/>
        </authorList>
    </citation>
    <scope>NUCLEOTIDE SEQUENCE [LARGE SCALE GENOMIC DNA]</scope>
    <source>
        <strain evidence="2">JCM 18531</strain>
    </source>
</reference>
<gene>
    <name evidence="1" type="ORF">GCM10023349_22580</name>
</gene>
<proteinExistence type="predicted"/>
<comment type="caution">
    <text evidence="1">The sequence shown here is derived from an EMBL/GenBank/DDBJ whole genome shotgun (WGS) entry which is preliminary data.</text>
</comment>
<keyword evidence="2" id="KW-1185">Reference proteome</keyword>
<accession>A0ABP8XD83</accession>
<evidence type="ECO:0000313" key="1">
    <source>
        <dbReference type="EMBL" id="GAA4704510.1"/>
    </source>
</evidence>
<sequence>MTHAAERPWELPEDPQALAQVRALSHVRALTDLFGRRPDLTGVYSPADLTKEAVLWSA</sequence>
<dbReference type="RefSeq" id="WP_345521363.1">
    <property type="nucleotide sequence ID" value="NZ_BAABKM010000002.1"/>
</dbReference>
<protein>
    <submittedName>
        <fullName evidence="1">Uncharacterized protein</fullName>
    </submittedName>
</protein>
<dbReference type="EMBL" id="BAABKM010000002">
    <property type="protein sequence ID" value="GAA4704510.1"/>
    <property type="molecule type" value="Genomic_DNA"/>
</dbReference>
<name>A0ABP8XD83_9ACTN</name>